<evidence type="ECO:0000259" key="2">
    <source>
        <dbReference type="SMART" id="SM00507"/>
    </source>
</evidence>
<dbReference type="AlphaFoldDB" id="A0A1T4XUC0"/>
<evidence type="ECO:0000256" key="1">
    <source>
        <dbReference type="SAM" id="MobiDB-lite"/>
    </source>
</evidence>
<feature type="region of interest" description="Disordered" evidence="1">
    <location>
        <begin position="457"/>
        <end position="503"/>
    </location>
</feature>
<dbReference type="InterPro" id="IPR003615">
    <property type="entry name" value="HNH_nuc"/>
</dbReference>
<dbReference type="SMART" id="SM00507">
    <property type="entry name" value="HNHc"/>
    <property type="match status" value="1"/>
</dbReference>
<reference evidence="4" key="1">
    <citation type="submission" date="2017-02" db="EMBL/GenBank/DDBJ databases">
        <authorList>
            <person name="Varghese N."/>
            <person name="Submissions S."/>
        </authorList>
    </citation>
    <scope>NUCLEOTIDE SEQUENCE [LARGE SCALE GENOMIC DNA]</scope>
    <source>
        <strain evidence="4">VKM Ac-2052</strain>
    </source>
</reference>
<dbReference type="Proteomes" id="UP000189735">
    <property type="component" value="Unassembled WGS sequence"/>
</dbReference>
<sequence>MEHIFDTLRDLVPRMSNMHATSDLSLLSSSELKQFMVSAGRLRHEAERALALGAAEINRRSHAEAGGTGMAKSEGYVNPQSLIAALAGTSRAEARKIDRLGKSLMQAAETSVDSANDHAARGTAEAADGCSVERPWFTTVTESMVAGEITPDRCDAIRAGLGEASDTVTNEVLAEAAARLLDLLHADDSPETVFRDARQARALLDRDSVAANENALQSQQEAKVWMSRDGMVHLRADFAPEDGAWVKNTLDLILGPRIGGPRFAAGPEGARSIIDDPRSTEQIRASALISLLKAGAEVDDNAILARKRPSVQVIITASELGRPDDNGVAFIEGSRYPVTKRTVDRLICDTGYAPVVTNSNGSPLDLGRDVRLFTPAQRVVLATLQGGCVWNGCDKPPSMCEAHHIDHWAQHGKTNIRDGVLLCRYHHQQLHNHGWSIGRTTPPSSTGQHVEQRYEHDYWLTPPPDQDPEQKPIRLRFRATAHPIDHGEPGPVRGPASSPSRVA</sequence>
<feature type="domain" description="HNH nuclease" evidence="2">
    <location>
        <begin position="375"/>
        <end position="428"/>
    </location>
</feature>
<protein>
    <recommendedName>
        <fullName evidence="2">HNH nuclease domain-containing protein</fullName>
    </recommendedName>
</protein>
<gene>
    <name evidence="3" type="ORF">SAMN06295879_1628</name>
</gene>
<dbReference type="Pfam" id="PF02720">
    <property type="entry name" value="DUF222"/>
    <property type="match status" value="1"/>
</dbReference>
<evidence type="ECO:0000313" key="4">
    <source>
        <dbReference type="Proteomes" id="UP000189735"/>
    </source>
</evidence>
<organism evidence="3 4">
    <name type="scientific">Agreia bicolorata</name>
    <dbReference type="NCBI Taxonomy" id="110935"/>
    <lineage>
        <taxon>Bacteria</taxon>
        <taxon>Bacillati</taxon>
        <taxon>Actinomycetota</taxon>
        <taxon>Actinomycetes</taxon>
        <taxon>Micrococcales</taxon>
        <taxon>Microbacteriaceae</taxon>
        <taxon>Agreia</taxon>
    </lineage>
</organism>
<name>A0A1T4XUC0_9MICO</name>
<dbReference type="RefSeq" id="WP_078714018.1">
    <property type="nucleotide sequence ID" value="NZ_FUYG01000004.1"/>
</dbReference>
<evidence type="ECO:0000313" key="3">
    <source>
        <dbReference type="EMBL" id="SKA93156.1"/>
    </source>
</evidence>
<dbReference type="CDD" id="cd00085">
    <property type="entry name" value="HNHc"/>
    <property type="match status" value="1"/>
</dbReference>
<proteinExistence type="predicted"/>
<dbReference type="InterPro" id="IPR003870">
    <property type="entry name" value="DUF222"/>
</dbReference>
<dbReference type="EMBL" id="FUYG01000004">
    <property type="protein sequence ID" value="SKA93156.1"/>
    <property type="molecule type" value="Genomic_DNA"/>
</dbReference>
<accession>A0A1T4XUC0</accession>